<proteinExistence type="predicted"/>
<dbReference type="SMART" id="SM00387">
    <property type="entry name" value="HATPase_c"/>
    <property type="match status" value="1"/>
</dbReference>
<dbReference type="Pfam" id="PF00672">
    <property type="entry name" value="HAMP"/>
    <property type="match status" value="1"/>
</dbReference>
<evidence type="ECO:0000256" key="8">
    <source>
        <dbReference type="ARBA" id="ARBA00022989"/>
    </source>
</evidence>
<keyword evidence="8 11" id="KW-1133">Transmembrane helix</keyword>
<evidence type="ECO:0000256" key="5">
    <source>
        <dbReference type="ARBA" id="ARBA00022679"/>
    </source>
</evidence>
<dbReference type="SUPFAM" id="SSF55874">
    <property type="entry name" value="ATPase domain of HSP90 chaperone/DNA topoisomerase II/histidine kinase"/>
    <property type="match status" value="1"/>
</dbReference>
<reference evidence="14 15" key="1">
    <citation type="submission" date="2018-03" db="EMBL/GenBank/DDBJ databases">
        <title>Genomic Encyclopedia of Archaeal and Bacterial Type Strains, Phase II (KMG-II): from individual species to whole genera.</title>
        <authorList>
            <person name="Goeker M."/>
        </authorList>
    </citation>
    <scope>NUCLEOTIDE SEQUENCE [LARGE SCALE GENOMIC DNA]</scope>
    <source>
        <strain evidence="14 15">DSM 19711</strain>
    </source>
</reference>
<evidence type="ECO:0000256" key="3">
    <source>
        <dbReference type="ARBA" id="ARBA00012438"/>
    </source>
</evidence>
<dbReference type="Gene3D" id="1.10.287.130">
    <property type="match status" value="1"/>
</dbReference>
<dbReference type="SMART" id="SM00388">
    <property type="entry name" value="HisKA"/>
    <property type="match status" value="1"/>
</dbReference>
<comment type="catalytic activity">
    <reaction evidence="1">
        <text>ATP + protein L-histidine = ADP + protein N-phospho-L-histidine.</text>
        <dbReference type="EC" id="2.7.13.3"/>
    </reaction>
</comment>
<dbReference type="Pfam" id="PF00512">
    <property type="entry name" value="HisKA"/>
    <property type="match status" value="1"/>
</dbReference>
<keyword evidence="5" id="KW-0808">Transferase</keyword>
<dbReference type="InterPro" id="IPR004358">
    <property type="entry name" value="Sig_transdc_His_kin-like_C"/>
</dbReference>
<comment type="caution">
    <text evidence="14">The sequence shown here is derived from an EMBL/GenBank/DDBJ whole genome shotgun (WGS) entry which is preliminary data.</text>
</comment>
<dbReference type="Gene3D" id="6.10.340.10">
    <property type="match status" value="1"/>
</dbReference>
<dbReference type="EC" id="2.7.13.3" evidence="3"/>
<dbReference type="SUPFAM" id="SSF47384">
    <property type="entry name" value="Homodimeric domain of signal transducing histidine kinase"/>
    <property type="match status" value="1"/>
</dbReference>
<dbReference type="CDD" id="cd00075">
    <property type="entry name" value="HATPase"/>
    <property type="match status" value="1"/>
</dbReference>
<keyword evidence="4" id="KW-0597">Phosphoprotein</keyword>
<evidence type="ECO:0000256" key="4">
    <source>
        <dbReference type="ARBA" id="ARBA00022553"/>
    </source>
</evidence>
<dbReference type="SUPFAM" id="SSF158472">
    <property type="entry name" value="HAMP domain-like"/>
    <property type="match status" value="1"/>
</dbReference>
<evidence type="ECO:0000256" key="7">
    <source>
        <dbReference type="ARBA" id="ARBA00022777"/>
    </source>
</evidence>
<dbReference type="Pfam" id="PF02518">
    <property type="entry name" value="HATPase_c"/>
    <property type="match status" value="1"/>
</dbReference>
<dbReference type="InterPro" id="IPR003594">
    <property type="entry name" value="HATPase_dom"/>
</dbReference>
<dbReference type="Gene3D" id="3.30.565.10">
    <property type="entry name" value="Histidine kinase-like ATPase, C-terminal domain"/>
    <property type="match status" value="1"/>
</dbReference>
<organism evidence="14 15">
    <name type="scientific">Kineococcus rhizosphaerae</name>
    <dbReference type="NCBI Taxonomy" id="559628"/>
    <lineage>
        <taxon>Bacteria</taxon>
        <taxon>Bacillati</taxon>
        <taxon>Actinomycetota</taxon>
        <taxon>Actinomycetes</taxon>
        <taxon>Kineosporiales</taxon>
        <taxon>Kineosporiaceae</taxon>
        <taxon>Kineococcus</taxon>
    </lineage>
</organism>
<dbReference type="PROSITE" id="PS50885">
    <property type="entry name" value="HAMP"/>
    <property type="match status" value="1"/>
</dbReference>
<dbReference type="PANTHER" id="PTHR45436:SF5">
    <property type="entry name" value="SENSOR HISTIDINE KINASE TRCS"/>
    <property type="match status" value="1"/>
</dbReference>
<accession>A0A2T0QWZ5</accession>
<dbReference type="InterPro" id="IPR036890">
    <property type="entry name" value="HATPase_C_sf"/>
</dbReference>
<keyword evidence="7 14" id="KW-0418">Kinase</keyword>
<gene>
    <name evidence="14" type="ORF">CLV37_11834</name>
</gene>
<evidence type="ECO:0000256" key="2">
    <source>
        <dbReference type="ARBA" id="ARBA00004236"/>
    </source>
</evidence>
<dbReference type="SMART" id="SM00304">
    <property type="entry name" value="HAMP"/>
    <property type="match status" value="1"/>
</dbReference>
<sequence length="458" mass="48138">MRLPSTTLGLRASVTLMFTIGAAVLAVVGALSTYAIARGYLLSQRENSATRQTFADASFVQEGLRTSGVQVSDVLGSVSSPAGSAVLVHREGQWYSSSLDVAADGLPATVTDGVQAGDAGLAWTTIAGDAVLVVGVPLPAVDAGFFEVVRTDELSRTLSTLRFALTGCAVLIASGGAALGSWTSRRAVAPLHAVARAAASIAGGQTGTRLETTEDPDLATIVGSFNSMVDALEEEIERQSRFSADVSHELRSPLTTLVTGVEVLNRRRAELPERSRRALDLVSRELDRFTRTVDDLLELGRLEAGVADHERVLVDAVDLVRQVLSRTHRESTLFVAPAEPVLVIVDKEQVARALVNLLENADRHGGGSTGVGLQVRGASAVITVDDDGPGVPPQERERIFERFARAGSRRALPGSGLGLSLVAETVRGHGGSVRCTCSPSGGARFLLRLPLPDDGVRA</sequence>
<evidence type="ECO:0000256" key="1">
    <source>
        <dbReference type="ARBA" id="ARBA00000085"/>
    </source>
</evidence>
<dbReference type="InterPro" id="IPR036097">
    <property type="entry name" value="HisK_dim/P_sf"/>
</dbReference>
<dbReference type="InterPro" id="IPR005467">
    <property type="entry name" value="His_kinase_dom"/>
</dbReference>
<dbReference type="Proteomes" id="UP000238083">
    <property type="component" value="Unassembled WGS sequence"/>
</dbReference>
<dbReference type="InterPro" id="IPR003660">
    <property type="entry name" value="HAMP_dom"/>
</dbReference>
<dbReference type="PANTHER" id="PTHR45436">
    <property type="entry name" value="SENSOR HISTIDINE KINASE YKOH"/>
    <property type="match status" value="1"/>
</dbReference>
<evidence type="ECO:0000256" key="10">
    <source>
        <dbReference type="ARBA" id="ARBA00023136"/>
    </source>
</evidence>
<evidence type="ECO:0000313" key="14">
    <source>
        <dbReference type="EMBL" id="PRY10064.1"/>
    </source>
</evidence>
<dbReference type="GO" id="GO:0000155">
    <property type="term" value="F:phosphorelay sensor kinase activity"/>
    <property type="evidence" value="ECO:0007669"/>
    <property type="project" value="InterPro"/>
</dbReference>
<name>A0A2T0QWZ5_9ACTN</name>
<comment type="subcellular location">
    <subcellularLocation>
        <location evidence="2">Cell membrane</location>
    </subcellularLocation>
</comment>
<dbReference type="AlphaFoldDB" id="A0A2T0QWZ5"/>
<feature type="transmembrane region" description="Helical" evidence="11">
    <location>
        <begin position="163"/>
        <end position="182"/>
    </location>
</feature>
<evidence type="ECO:0000256" key="9">
    <source>
        <dbReference type="ARBA" id="ARBA00023012"/>
    </source>
</evidence>
<evidence type="ECO:0000313" key="15">
    <source>
        <dbReference type="Proteomes" id="UP000238083"/>
    </source>
</evidence>
<evidence type="ECO:0000259" key="13">
    <source>
        <dbReference type="PROSITE" id="PS50885"/>
    </source>
</evidence>
<dbReference type="EMBL" id="PVZF01000018">
    <property type="protein sequence ID" value="PRY10064.1"/>
    <property type="molecule type" value="Genomic_DNA"/>
</dbReference>
<dbReference type="CDD" id="cd00082">
    <property type="entry name" value="HisKA"/>
    <property type="match status" value="1"/>
</dbReference>
<feature type="transmembrane region" description="Helical" evidence="11">
    <location>
        <begin position="12"/>
        <end position="37"/>
    </location>
</feature>
<keyword evidence="10 11" id="KW-0472">Membrane</keyword>
<keyword evidence="15" id="KW-1185">Reference proteome</keyword>
<evidence type="ECO:0000256" key="11">
    <source>
        <dbReference type="SAM" id="Phobius"/>
    </source>
</evidence>
<evidence type="ECO:0000256" key="6">
    <source>
        <dbReference type="ARBA" id="ARBA00022692"/>
    </source>
</evidence>
<protein>
    <recommendedName>
        <fullName evidence="3">histidine kinase</fullName>
        <ecNumber evidence="3">2.7.13.3</ecNumber>
    </recommendedName>
</protein>
<dbReference type="GO" id="GO:0005886">
    <property type="term" value="C:plasma membrane"/>
    <property type="evidence" value="ECO:0007669"/>
    <property type="project" value="UniProtKB-SubCell"/>
</dbReference>
<evidence type="ECO:0000259" key="12">
    <source>
        <dbReference type="PROSITE" id="PS50109"/>
    </source>
</evidence>
<feature type="domain" description="Histidine kinase" evidence="12">
    <location>
        <begin position="245"/>
        <end position="453"/>
    </location>
</feature>
<dbReference type="PRINTS" id="PR00344">
    <property type="entry name" value="BCTRLSENSOR"/>
</dbReference>
<dbReference type="PROSITE" id="PS50109">
    <property type="entry name" value="HIS_KIN"/>
    <property type="match status" value="1"/>
</dbReference>
<keyword evidence="6 11" id="KW-0812">Transmembrane</keyword>
<keyword evidence="9" id="KW-0902">Two-component regulatory system</keyword>
<dbReference type="InterPro" id="IPR003661">
    <property type="entry name" value="HisK_dim/P_dom"/>
</dbReference>
<dbReference type="InterPro" id="IPR050428">
    <property type="entry name" value="TCS_sensor_his_kinase"/>
</dbReference>
<feature type="domain" description="HAMP" evidence="13">
    <location>
        <begin position="185"/>
        <end position="237"/>
    </location>
</feature>